<keyword evidence="13" id="KW-0325">Glycoprotein</keyword>
<evidence type="ECO:0000256" key="13">
    <source>
        <dbReference type="ARBA" id="ARBA00023180"/>
    </source>
</evidence>
<dbReference type="EMBL" id="JAFEMO010000007">
    <property type="protein sequence ID" value="KAH7567595.1"/>
    <property type="molecule type" value="Genomic_DNA"/>
</dbReference>
<comment type="caution">
    <text evidence="18">The sequence shown here is derived from an EMBL/GenBank/DDBJ whole genome shotgun (WGS) entry which is preliminary data.</text>
</comment>
<feature type="domain" description="Protein kinase" evidence="17">
    <location>
        <begin position="660"/>
        <end position="951"/>
    </location>
</feature>
<evidence type="ECO:0000256" key="14">
    <source>
        <dbReference type="PROSITE-ProRule" id="PRU10141"/>
    </source>
</evidence>
<evidence type="ECO:0000256" key="9">
    <source>
        <dbReference type="ARBA" id="ARBA00022777"/>
    </source>
</evidence>
<comment type="similarity">
    <text evidence="2">Belongs to the protein kinase superfamily. Ser/Thr protein kinase family.</text>
</comment>
<dbReference type="InterPro" id="IPR032675">
    <property type="entry name" value="LRR_dom_sf"/>
</dbReference>
<evidence type="ECO:0000256" key="6">
    <source>
        <dbReference type="ARBA" id="ARBA00022729"/>
    </source>
</evidence>
<dbReference type="SMART" id="SM00369">
    <property type="entry name" value="LRR_TYP"/>
    <property type="match status" value="6"/>
</dbReference>
<keyword evidence="9" id="KW-0418">Kinase</keyword>
<evidence type="ECO:0000256" key="15">
    <source>
        <dbReference type="SAM" id="Phobius"/>
    </source>
</evidence>
<dbReference type="InterPro" id="IPR001611">
    <property type="entry name" value="Leu-rich_rpt"/>
</dbReference>
<dbReference type="PANTHER" id="PTHR48056">
    <property type="entry name" value="LRR RECEPTOR-LIKE SERINE/THREONINE-PROTEIN KINASE-RELATED"/>
    <property type="match status" value="1"/>
</dbReference>
<keyword evidence="10 14" id="KW-0067">ATP-binding</keyword>
<keyword evidence="8 14" id="KW-0547">Nucleotide-binding</keyword>
<proteinExistence type="inferred from homology"/>
<evidence type="ECO:0000256" key="4">
    <source>
        <dbReference type="ARBA" id="ARBA00022679"/>
    </source>
</evidence>
<dbReference type="InterPro" id="IPR008271">
    <property type="entry name" value="Ser/Thr_kinase_AS"/>
</dbReference>
<feature type="transmembrane region" description="Helical" evidence="15">
    <location>
        <begin position="601"/>
        <end position="625"/>
    </location>
</feature>
<evidence type="ECO:0000256" key="7">
    <source>
        <dbReference type="ARBA" id="ARBA00022737"/>
    </source>
</evidence>
<evidence type="ECO:0000256" key="16">
    <source>
        <dbReference type="SAM" id="SignalP"/>
    </source>
</evidence>
<accession>A0ABQ8HTA7</accession>
<dbReference type="Gene3D" id="3.80.10.10">
    <property type="entry name" value="Ribonuclease Inhibitor"/>
    <property type="match status" value="4"/>
</dbReference>
<evidence type="ECO:0000256" key="8">
    <source>
        <dbReference type="ARBA" id="ARBA00022741"/>
    </source>
</evidence>
<keyword evidence="3" id="KW-0433">Leucine-rich repeat</keyword>
<dbReference type="Pfam" id="PF08263">
    <property type="entry name" value="LRRNT_2"/>
    <property type="match status" value="1"/>
</dbReference>
<comment type="subcellular location">
    <subcellularLocation>
        <location evidence="1">Membrane</location>
        <topology evidence="1">Single-pass membrane protein</topology>
    </subcellularLocation>
</comment>
<dbReference type="InterPro" id="IPR011009">
    <property type="entry name" value="Kinase-like_dom_sf"/>
</dbReference>
<evidence type="ECO:0000256" key="2">
    <source>
        <dbReference type="ARBA" id="ARBA00008684"/>
    </source>
</evidence>
<keyword evidence="12 15" id="KW-0472">Membrane</keyword>
<dbReference type="PROSITE" id="PS00107">
    <property type="entry name" value="PROTEIN_KINASE_ATP"/>
    <property type="match status" value="1"/>
</dbReference>
<organism evidence="18 19">
    <name type="scientific">Xanthoceras sorbifolium</name>
    <dbReference type="NCBI Taxonomy" id="99658"/>
    <lineage>
        <taxon>Eukaryota</taxon>
        <taxon>Viridiplantae</taxon>
        <taxon>Streptophyta</taxon>
        <taxon>Embryophyta</taxon>
        <taxon>Tracheophyta</taxon>
        <taxon>Spermatophyta</taxon>
        <taxon>Magnoliopsida</taxon>
        <taxon>eudicotyledons</taxon>
        <taxon>Gunneridae</taxon>
        <taxon>Pentapetalae</taxon>
        <taxon>rosids</taxon>
        <taxon>malvids</taxon>
        <taxon>Sapindales</taxon>
        <taxon>Sapindaceae</taxon>
        <taxon>Xanthoceroideae</taxon>
        <taxon>Xanthoceras</taxon>
    </lineage>
</organism>
<evidence type="ECO:0000313" key="18">
    <source>
        <dbReference type="EMBL" id="KAH7567595.1"/>
    </source>
</evidence>
<feature type="binding site" evidence="14">
    <location>
        <position position="688"/>
    </location>
    <ligand>
        <name>ATP</name>
        <dbReference type="ChEBI" id="CHEBI:30616"/>
    </ligand>
</feature>
<evidence type="ECO:0000256" key="10">
    <source>
        <dbReference type="ARBA" id="ARBA00022840"/>
    </source>
</evidence>
<evidence type="ECO:0000256" key="1">
    <source>
        <dbReference type="ARBA" id="ARBA00004167"/>
    </source>
</evidence>
<feature type="signal peptide" evidence="16">
    <location>
        <begin position="1"/>
        <end position="23"/>
    </location>
</feature>
<evidence type="ECO:0000259" key="17">
    <source>
        <dbReference type="PROSITE" id="PS50011"/>
    </source>
</evidence>
<reference evidence="18 19" key="1">
    <citation type="submission" date="2021-02" db="EMBL/GenBank/DDBJ databases">
        <title>Plant Genome Project.</title>
        <authorList>
            <person name="Zhang R.-G."/>
        </authorList>
    </citation>
    <scope>NUCLEOTIDE SEQUENCE [LARGE SCALE GENOMIC DNA]</scope>
    <source>
        <tissue evidence="18">Leaves</tissue>
    </source>
</reference>
<evidence type="ECO:0000256" key="12">
    <source>
        <dbReference type="ARBA" id="ARBA00023136"/>
    </source>
</evidence>
<dbReference type="Pfam" id="PF00069">
    <property type="entry name" value="Pkinase"/>
    <property type="match status" value="1"/>
</dbReference>
<keyword evidence="7" id="KW-0677">Repeat</keyword>
<evidence type="ECO:0000256" key="11">
    <source>
        <dbReference type="ARBA" id="ARBA00022989"/>
    </source>
</evidence>
<name>A0ABQ8HTA7_9ROSI</name>
<gene>
    <name evidence="18" type="ORF">JRO89_XS07G0099400</name>
</gene>
<keyword evidence="6 16" id="KW-0732">Signal</keyword>
<keyword evidence="4" id="KW-0808">Transferase</keyword>
<feature type="chain" id="PRO_5045238912" description="Protein kinase domain-containing protein" evidence="16">
    <location>
        <begin position="24"/>
        <end position="981"/>
    </location>
</feature>
<dbReference type="InterPro" id="IPR003591">
    <property type="entry name" value="Leu-rich_rpt_typical-subtyp"/>
</dbReference>
<dbReference type="Gene3D" id="3.30.200.20">
    <property type="entry name" value="Phosphorylase Kinase, domain 1"/>
    <property type="match status" value="1"/>
</dbReference>
<dbReference type="PANTHER" id="PTHR48056:SF41">
    <property type="entry name" value="RECEPTOR-LIKE PROTEIN KINASE HAIKU2"/>
    <property type="match status" value="1"/>
</dbReference>
<sequence length="981" mass="108906">MSTANSSLFLFLLLLAIFPCIKSDELEILLKLKTSLQQSNSAVFNSWVSSKNLCNFTGITCNSDGTVKEIELSHQKLTGTLPLASICQLQSLDKLSFGFNSLYGLLSGDLNNCVKLQYLDLGNNMFTGSFPIISSLSELRYLYLNNSGVSGVFPWKSLENMTNLVSLSLGDNHFDPTPFPNEVVKLTQLSLLYLSNCSLEGRIPPGIGNLTELVNLELSTNNLFGEIPSEIGNLKRLWQLELYYNQLTGKLPVGFRNLSSLQNFDASTNMLEGDLSEVGFLSNLVTLQLFENQFSGEVPAELGKFQNLVNLSLYTNKLTGPLPQELGSWAEFDFIDVSENLLTGPIPPDMCKRGTMRGLLMLQNKLTGEIPSSYANCLTLERFRVSNNSLTGTVPAGIWGLPKVNIIDIAMNQFEGPITRDIENAKALGQLYAGNNRLSGELPEEISKATSFDLIELNNNLFSGKIPASIGELKHLSSLKLQNNMFSGSIPESLGLCRSLSDLNMARNLLSGPIPSTLGSLPTLNSLNFSDNKLSDVIPKSLASLKLVILDLTNNRLTGQIPESLSIEAYNGSFAGNPGLCSQNISYFKRCSRDSRISKDVFTLILCFAVGTMILLVSLPICFYLKKREKDHDRSLKEESWDVKPFRELMFSENEILDSIKQENLIGKGGSGNVYRVALSSGKEFAVKHIWNTDTNGRKKIRSTTPILGKRAGKSKEFDAEVQTLSSIRHVNVVKLYCSITSEDSSLLVYEYMPNGSLWDRLHYSNKMELDWENRYEIAVGASKGLEYLHHGYERPVIHRDVKSSNILLDEFLKPRIADFGLAKIVQANNGGKDSTHVIAGTLGYIAPEYGYTCKVNEKIDVYSFGVVLMELVTGKRPIEPEFGENKDIVNWISCKITSRKSVLSIVDSRIPEVFKEDAIKVLRIAILCTARQPALRPTMRSVVQMLEEAEPCKLMGVLISKDDSTKKMESKEHKKVNWDA</sequence>
<dbReference type="PROSITE" id="PS00108">
    <property type="entry name" value="PROTEIN_KINASE_ST"/>
    <property type="match status" value="1"/>
</dbReference>
<dbReference type="SUPFAM" id="SSF56112">
    <property type="entry name" value="Protein kinase-like (PK-like)"/>
    <property type="match status" value="1"/>
</dbReference>
<keyword evidence="19" id="KW-1185">Reference proteome</keyword>
<dbReference type="PROSITE" id="PS50011">
    <property type="entry name" value="PROTEIN_KINASE_DOM"/>
    <property type="match status" value="1"/>
</dbReference>
<dbReference type="InterPro" id="IPR055414">
    <property type="entry name" value="LRR_R13L4/SHOC2-like"/>
</dbReference>
<dbReference type="InterPro" id="IPR017441">
    <property type="entry name" value="Protein_kinase_ATP_BS"/>
</dbReference>
<dbReference type="Proteomes" id="UP000827721">
    <property type="component" value="Unassembled WGS sequence"/>
</dbReference>
<evidence type="ECO:0000313" key="19">
    <source>
        <dbReference type="Proteomes" id="UP000827721"/>
    </source>
</evidence>
<dbReference type="Pfam" id="PF00560">
    <property type="entry name" value="LRR_1"/>
    <property type="match status" value="3"/>
</dbReference>
<protein>
    <recommendedName>
        <fullName evidence="17">Protein kinase domain-containing protein</fullName>
    </recommendedName>
</protein>
<dbReference type="SMART" id="SM00220">
    <property type="entry name" value="S_TKc"/>
    <property type="match status" value="1"/>
</dbReference>
<keyword evidence="11 15" id="KW-1133">Transmembrane helix</keyword>
<evidence type="ECO:0000256" key="3">
    <source>
        <dbReference type="ARBA" id="ARBA00022614"/>
    </source>
</evidence>
<dbReference type="SUPFAM" id="SSF52058">
    <property type="entry name" value="L domain-like"/>
    <property type="match status" value="3"/>
</dbReference>
<dbReference type="Gene3D" id="1.10.510.10">
    <property type="entry name" value="Transferase(Phosphotransferase) domain 1"/>
    <property type="match status" value="1"/>
</dbReference>
<dbReference type="InterPro" id="IPR000719">
    <property type="entry name" value="Prot_kinase_dom"/>
</dbReference>
<dbReference type="InterPro" id="IPR050647">
    <property type="entry name" value="Plant_LRR-RLKs"/>
</dbReference>
<keyword evidence="5 15" id="KW-0812">Transmembrane</keyword>
<evidence type="ECO:0000256" key="5">
    <source>
        <dbReference type="ARBA" id="ARBA00022692"/>
    </source>
</evidence>
<dbReference type="InterPro" id="IPR013210">
    <property type="entry name" value="LRR_N_plant-typ"/>
</dbReference>
<dbReference type="Pfam" id="PF23598">
    <property type="entry name" value="LRR_14"/>
    <property type="match status" value="1"/>
</dbReference>